<dbReference type="KEGG" id="acan:ACA1_219710"/>
<feature type="region of interest" description="Disordered" evidence="1">
    <location>
        <begin position="1"/>
        <end position="157"/>
    </location>
</feature>
<dbReference type="Gene3D" id="1.20.5.1160">
    <property type="entry name" value="Vasodilator-stimulated phosphoprotein"/>
    <property type="match status" value="1"/>
</dbReference>
<dbReference type="SUPFAM" id="SSF118370">
    <property type="entry name" value="Vasodilator-stimulated phosphoprotein, VASP, tetramerisation domain"/>
    <property type="match status" value="1"/>
</dbReference>
<dbReference type="Proteomes" id="UP000011083">
    <property type="component" value="Unassembled WGS sequence"/>
</dbReference>
<dbReference type="RefSeq" id="XP_004337258.1">
    <property type="nucleotide sequence ID" value="XM_004337210.1"/>
</dbReference>
<organism evidence="2 3">
    <name type="scientific">Acanthamoeba castellanii (strain ATCC 30010 / Neff)</name>
    <dbReference type="NCBI Taxonomy" id="1257118"/>
    <lineage>
        <taxon>Eukaryota</taxon>
        <taxon>Amoebozoa</taxon>
        <taxon>Discosea</taxon>
        <taxon>Longamoebia</taxon>
        <taxon>Centramoebida</taxon>
        <taxon>Acanthamoebidae</taxon>
        <taxon>Acanthamoeba</taxon>
    </lineage>
</organism>
<dbReference type="InterPro" id="IPR038023">
    <property type="entry name" value="VASP_sf"/>
</dbReference>
<protein>
    <submittedName>
        <fullName evidence="2">Uncharacterized protein</fullName>
    </submittedName>
</protein>
<sequence length="197" mass="20813">MSMRGNSSTSSGGENRKRDKEYASSLVPEVLEDLRKPDNYHRLRDRNSRSTTSGSRIGSSSSGGGSSSSSSTNSLGAMLSTGERKRGNTASSGDRSGSGTVVLAASEKRDKYASGARRDSLVGGGGSGSSGSSSSIGSGSGSGRKEGRGVDSLPPALKEDLEIFKRELVKHLRKEMSRLKDDLIDDLRREFAAFRQN</sequence>
<dbReference type="EMBL" id="KB008036">
    <property type="protein sequence ID" value="ELR15245.1"/>
    <property type="molecule type" value="Genomic_DNA"/>
</dbReference>
<gene>
    <name evidence="2" type="ORF">ACA1_219710</name>
</gene>
<dbReference type="GeneID" id="14915594"/>
<dbReference type="VEuPathDB" id="AmoebaDB:ACA1_219710"/>
<feature type="compositionally biased region" description="Low complexity" evidence="1">
    <location>
        <begin position="49"/>
        <end position="60"/>
    </location>
</feature>
<evidence type="ECO:0000313" key="2">
    <source>
        <dbReference type="EMBL" id="ELR15245.1"/>
    </source>
</evidence>
<feature type="compositionally biased region" description="Polar residues" evidence="1">
    <location>
        <begin position="1"/>
        <end position="13"/>
    </location>
</feature>
<dbReference type="AlphaFoldDB" id="L8GQH7"/>
<proteinExistence type="predicted"/>
<evidence type="ECO:0000256" key="1">
    <source>
        <dbReference type="SAM" id="MobiDB-lite"/>
    </source>
</evidence>
<evidence type="ECO:0000313" key="3">
    <source>
        <dbReference type="Proteomes" id="UP000011083"/>
    </source>
</evidence>
<reference evidence="2 3" key="1">
    <citation type="journal article" date="2013" name="Genome Biol.">
        <title>Genome of Acanthamoeba castellanii highlights extensive lateral gene transfer and early evolution of tyrosine kinase signaling.</title>
        <authorList>
            <person name="Clarke M."/>
            <person name="Lohan A.J."/>
            <person name="Liu B."/>
            <person name="Lagkouvardos I."/>
            <person name="Roy S."/>
            <person name="Zafar N."/>
            <person name="Bertelli C."/>
            <person name="Schilde C."/>
            <person name="Kianianmomeni A."/>
            <person name="Burglin T.R."/>
            <person name="Frech C."/>
            <person name="Turcotte B."/>
            <person name="Kopec K.O."/>
            <person name="Synnott J.M."/>
            <person name="Choo C."/>
            <person name="Paponov I."/>
            <person name="Finkler A."/>
            <person name="Soon Heng Tan C."/>
            <person name="Hutchins A.P."/>
            <person name="Weinmeier T."/>
            <person name="Rattei T."/>
            <person name="Chu J.S."/>
            <person name="Gimenez G."/>
            <person name="Irimia M."/>
            <person name="Rigden D.J."/>
            <person name="Fitzpatrick D.A."/>
            <person name="Lorenzo-Morales J."/>
            <person name="Bateman A."/>
            <person name="Chiu C.H."/>
            <person name="Tang P."/>
            <person name="Hegemann P."/>
            <person name="Fromm H."/>
            <person name="Raoult D."/>
            <person name="Greub G."/>
            <person name="Miranda-Saavedra D."/>
            <person name="Chen N."/>
            <person name="Nash P."/>
            <person name="Ginger M.L."/>
            <person name="Horn M."/>
            <person name="Schaap P."/>
            <person name="Caler L."/>
            <person name="Loftus B."/>
        </authorList>
    </citation>
    <scope>NUCLEOTIDE SEQUENCE [LARGE SCALE GENOMIC DNA]</scope>
    <source>
        <strain evidence="2 3">Neff</strain>
    </source>
</reference>
<feature type="compositionally biased region" description="Basic and acidic residues" evidence="1">
    <location>
        <begin position="32"/>
        <end position="48"/>
    </location>
</feature>
<accession>L8GQH7</accession>
<feature type="compositionally biased region" description="Polar residues" evidence="1">
    <location>
        <begin position="88"/>
        <end position="99"/>
    </location>
</feature>
<feature type="compositionally biased region" description="Basic and acidic residues" evidence="1">
    <location>
        <begin position="106"/>
        <end position="120"/>
    </location>
</feature>
<name>L8GQH7_ACACF</name>
<keyword evidence="3" id="KW-1185">Reference proteome</keyword>